<keyword evidence="2" id="KW-1185">Reference proteome</keyword>
<dbReference type="Proteomes" id="UP001368654">
    <property type="component" value="Unassembled WGS sequence"/>
</dbReference>
<reference evidence="1 2" key="1">
    <citation type="submission" date="2024-02" db="EMBL/GenBank/DDBJ databases">
        <authorList>
            <person name="Saticioglu I.B."/>
        </authorList>
    </citation>
    <scope>NUCLEOTIDE SEQUENCE [LARGE SCALE GENOMIC DNA]</scope>
    <source>
        <strain evidence="1 2">Mu-86</strain>
    </source>
</reference>
<gene>
    <name evidence="1" type="ORF">WDU96_06470</name>
</gene>
<dbReference type="PANTHER" id="PTHR34724:SF2">
    <property type="entry name" value="OS12G0596101 PROTEIN"/>
    <property type="match status" value="1"/>
</dbReference>
<comment type="caution">
    <text evidence="1">The sequence shown here is derived from an EMBL/GenBank/DDBJ whole genome shotgun (WGS) entry which is preliminary data.</text>
</comment>
<evidence type="ECO:0000313" key="2">
    <source>
        <dbReference type="Proteomes" id="UP001368654"/>
    </source>
</evidence>
<organism evidence="1 2">
    <name type="scientific">Microbacterium marmarense</name>
    <dbReference type="NCBI Taxonomy" id="3122051"/>
    <lineage>
        <taxon>Bacteria</taxon>
        <taxon>Bacillati</taxon>
        <taxon>Actinomycetota</taxon>
        <taxon>Actinomycetes</taxon>
        <taxon>Micrococcales</taxon>
        <taxon>Microbacteriaceae</taxon>
        <taxon>Microbacterium</taxon>
    </lineage>
</organism>
<name>A0ABU8LSL4_9MICO</name>
<dbReference type="EMBL" id="JBBDGL010000002">
    <property type="protein sequence ID" value="MEJ1155242.1"/>
    <property type="molecule type" value="Genomic_DNA"/>
</dbReference>
<dbReference type="PANTHER" id="PTHR34724">
    <property type="entry name" value="OS12G0596101 PROTEIN"/>
    <property type="match status" value="1"/>
</dbReference>
<accession>A0ABU8LSL4</accession>
<protein>
    <submittedName>
        <fullName evidence="1">Uncharacterized protein</fullName>
    </submittedName>
</protein>
<proteinExistence type="predicted"/>
<sequence>MCRAVKCQTCGKTTWAGCGQHISSVKSSVPASQWCNGKHTPAEIEAAKAERGGFFARMFGR</sequence>
<evidence type="ECO:0000313" key="1">
    <source>
        <dbReference type="EMBL" id="MEJ1155242.1"/>
    </source>
</evidence>